<gene>
    <name evidence="2" type="ORF">SSLN_LOCUS4273</name>
</gene>
<proteinExistence type="predicted"/>
<dbReference type="EMBL" id="UYSU01032807">
    <property type="protein sequence ID" value="VDL90658.1"/>
    <property type="molecule type" value="Genomic_DNA"/>
</dbReference>
<dbReference type="PANTHER" id="PTHR47027:SF26">
    <property type="entry name" value="REVERSE TRANSCRIPTASE DOMAIN-CONTAINING PROTEIN"/>
    <property type="match status" value="1"/>
</dbReference>
<evidence type="ECO:0000313" key="2">
    <source>
        <dbReference type="EMBL" id="VDL90658.1"/>
    </source>
</evidence>
<accession>A0A183SJ75</accession>
<sequence>MVRQLHYDMMARITDIGKVSEAFAVTNSVKQGCVLSPTYFKLMFSVMLMDAYLDERSGSRINYRTDGHLLNSRRMQTPMRVSTTSVHDMVVADNCALNIHIEVLERTKTLSIHNVLRQVQQRWSGHLVRIDGERLPKRLFYGDVATGARQQGDQKRRYKETLKKYLKQLQINPATWEDLARDRPACRRSMTPSHTLTPDTNSASSTIIETTSQHALPFAPPPRPPPQPPPSPSQPPPPPPAIGPLF</sequence>
<reference evidence="4" key="1">
    <citation type="submission" date="2016-06" db="UniProtKB">
        <authorList>
            <consortium name="WormBaseParasite"/>
        </authorList>
    </citation>
    <scope>IDENTIFICATION</scope>
</reference>
<name>A0A183SJ75_SCHSO</name>
<reference evidence="2 3" key="2">
    <citation type="submission" date="2018-11" db="EMBL/GenBank/DDBJ databases">
        <authorList>
            <consortium name="Pathogen Informatics"/>
        </authorList>
    </citation>
    <scope>NUCLEOTIDE SEQUENCE [LARGE SCALE GENOMIC DNA]</scope>
    <source>
        <strain evidence="2 3">NST_G2</strain>
    </source>
</reference>
<feature type="compositionally biased region" description="Polar residues" evidence="1">
    <location>
        <begin position="190"/>
        <end position="214"/>
    </location>
</feature>
<dbReference type="Proteomes" id="UP000275846">
    <property type="component" value="Unassembled WGS sequence"/>
</dbReference>
<evidence type="ECO:0000256" key="1">
    <source>
        <dbReference type="SAM" id="MobiDB-lite"/>
    </source>
</evidence>
<dbReference type="PANTHER" id="PTHR47027">
    <property type="entry name" value="REVERSE TRANSCRIPTASE DOMAIN-CONTAINING PROTEIN"/>
    <property type="match status" value="1"/>
</dbReference>
<organism evidence="4">
    <name type="scientific">Schistocephalus solidus</name>
    <name type="common">Tapeworm</name>
    <dbReference type="NCBI Taxonomy" id="70667"/>
    <lineage>
        <taxon>Eukaryota</taxon>
        <taxon>Metazoa</taxon>
        <taxon>Spiralia</taxon>
        <taxon>Lophotrochozoa</taxon>
        <taxon>Platyhelminthes</taxon>
        <taxon>Cestoda</taxon>
        <taxon>Eucestoda</taxon>
        <taxon>Diphyllobothriidea</taxon>
        <taxon>Diphyllobothriidae</taxon>
        <taxon>Schistocephalus</taxon>
    </lineage>
</organism>
<dbReference type="AlphaFoldDB" id="A0A183SJ75"/>
<feature type="compositionally biased region" description="Pro residues" evidence="1">
    <location>
        <begin position="218"/>
        <end position="246"/>
    </location>
</feature>
<evidence type="ECO:0000313" key="3">
    <source>
        <dbReference type="Proteomes" id="UP000275846"/>
    </source>
</evidence>
<evidence type="ECO:0000313" key="4">
    <source>
        <dbReference type="WBParaSite" id="SSLN_0000442001-mRNA-1"/>
    </source>
</evidence>
<feature type="region of interest" description="Disordered" evidence="1">
    <location>
        <begin position="180"/>
        <end position="246"/>
    </location>
</feature>
<protein>
    <submittedName>
        <fullName evidence="4">Reverse transcriptase domain-containing protein</fullName>
    </submittedName>
</protein>
<dbReference type="OrthoDB" id="2017974at2759"/>
<dbReference type="WBParaSite" id="SSLN_0000442001-mRNA-1">
    <property type="protein sequence ID" value="SSLN_0000442001-mRNA-1"/>
    <property type="gene ID" value="SSLN_0000442001"/>
</dbReference>
<keyword evidence="3" id="KW-1185">Reference proteome</keyword>